<dbReference type="Proteomes" id="UP000095282">
    <property type="component" value="Unplaced"/>
</dbReference>
<protein>
    <submittedName>
        <fullName evidence="2">Uncharacterized protein</fullName>
    </submittedName>
</protein>
<name>A0A1I7TUB5_9PELO</name>
<dbReference type="WBParaSite" id="Csp11.Scaffold629.g11863.t1">
    <property type="protein sequence ID" value="Csp11.Scaffold629.g11863.t1"/>
    <property type="gene ID" value="Csp11.Scaffold629.g11863"/>
</dbReference>
<dbReference type="AlphaFoldDB" id="A0A1I7TUB5"/>
<reference evidence="2" key="1">
    <citation type="submission" date="2016-11" db="UniProtKB">
        <authorList>
            <consortium name="WormBaseParasite"/>
        </authorList>
    </citation>
    <scope>IDENTIFICATION</scope>
</reference>
<keyword evidence="1" id="KW-1185">Reference proteome</keyword>
<evidence type="ECO:0000313" key="1">
    <source>
        <dbReference type="Proteomes" id="UP000095282"/>
    </source>
</evidence>
<proteinExistence type="predicted"/>
<sequence>MAPTDPSNDNHACKNSILGSLNSAEQPLAEDDLLFYYYFSQFQSPKKTEVLSEEEELDRLIEVGNTGKTNYQQGETPAKQENRHNIFMYNLFRRKGSQERASTYLRKLESAKNEKIKKRISKICKNDSDAVTLSAEKINPDDARRRRVLEKNAKAATVADRLNAQRIMNSVLRI</sequence>
<dbReference type="eggNOG" id="ENOG502TIBK">
    <property type="taxonomic scope" value="Eukaryota"/>
</dbReference>
<dbReference type="STRING" id="1561998.A0A1I7TUB5"/>
<organism evidence="1 2">
    <name type="scientific">Caenorhabditis tropicalis</name>
    <dbReference type="NCBI Taxonomy" id="1561998"/>
    <lineage>
        <taxon>Eukaryota</taxon>
        <taxon>Metazoa</taxon>
        <taxon>Ecdysozoa</taxon>
        <taxon>Nematoda</taxon>
        <taxon>Chromadorea</taxon>
        <taxon>Rhabditida</taxon>
        <taxon>Rhabditina</taxon>
        <taxon>Rhabditomorpha</taxon>
        <taxon>Rhabditoidea</taxon>
        <taxon>Rhabditidae</taxon>
        <taxon>Peloderinae</taxon>
        <taxon>Caenorhabditis</taxon>
    </lineage>
</organism>
<accession>A0A1I7TUB5</accession>
<evidence type="ECO:0000313" key="2">
    <source>
        <dbReference type="WBParaSite" id="Csp11.Scaffold629.g11863.t1"/>
    </source>
</evidence>